<dbReference type="AlphaFoldDB" id="A0A432WI10"/>
<keyword evidence="2" id="KW-1185">Reference proteome</keyword>
<evidence type="ECO:0000313" key="2">
    <source>
        <dbReference type="Proteomes" id="UP000287823"/>
    </source>
</evidence>
<sequence>MPTSQQIKSALAPAQLAANYFTHPLFIQNDKGVRQLLASGIILRFERAYYLITASHALKQAVSHGHSLEIAGHSSYLNVAGRYVTSEALKGSDHFDIAFIELTSDFIIKNKLAYLCSEQCEQWESLNSVALAFIHGFPISRNRKPNAFNGGGPLRISGFGYAGKLLDKEVLFKQFNKDITMHSCLSYGNNPDKNKPLKPRGLSGGGLWLMPDWDKPNEIWLDSIVIEYHDSKRVVFGTKLSRVLHFIKDKI</sequence>
<accession>A0A432WI10</accession>
<gene>
    <name evidence="1" type="ORF">CWE14_08875</name>
</gene>
<dbReference type="EMBL" id="PIPO01000003">
    <property type="protein sequence ID" value="RUO33319.1"/>
    <property type="molecule type" value="Genomic_DNA"/>
</dbReference>
<reference evidence="1 2" key="1">
    <citation type="journal article" date="2011" name="Front. Microbiol.">
        <title>Genomic signatures of strain selection and enhancement in Bacillus atrophaeus var. globigii, a historical biowarfare simulant.</title>
        <authorList>
            <person name="Gibbons H.S."/>
            <person name="Broomall S.M."/>
            <person name="McNew L.A."/>
            <person name="Daligault H."/>
            <person name="Chapman C."/>
            <person name="Bruce D."/>
            <person name="Karavis M."/>
            <person name="Krepps M."/>
            <person name="McGregor P.A."/>
            <person name="Hong C."/>
            <person name="Park K.H."/>
            <person name="Akmal A."/>
            <person name="Feldman A."/>
            <person name="Lin J.S."/>
            <person name="Chang W.E."/>
            <person name="Higgs B.W."/>
            <person name="Demirev P."/>
            <person name="Lindquist J."/>
            <person name="Liem A."/>
            <person name="Fochler E."/>
            <person name="Read T.D."/>
            <person name="Tapia R."/>
            <person name="Johnson S."/>
            <person name="Bishop-Lilly K.A."/>
            <person name="Detter C."/>
            <person name="Han C."/>
            <person name="Sozhamannan S."/>
            <person name="Rosenzweig C.N."/>
            <person name="Skowronski E.W."/>
        </authorList>
    </citation>
    <scope>NUCLEOTIDE SEQUENCE [LARGE SCALE GENOMIC DNA]</scope>
    <source>
        <strain evidence="1 2">Y4G10-17</strain>
    </source>
</reference>
<evidence type="ECO:0008006" key="3">
    <source>
        <dbReference type="Google" id="ProtNLM"/>
    </source>
</evidence>
<evidence type="ECO:0000313" key="1">
    <source>
        <dbReference type="EMBL" id="RUO33319.1"/>
    </source>
</evidence>
<name>A0A432WI10_9GAMM</name>
<organism evidence="1 2">
    <name type="scientific">Aliidiomarina soli</name>
    <dbReference type="NCBI Taxonomy" id="1928574"/>
    <lineage>
        <taxon>Bacteria</taxon>
        <taxon>Pseudomonadati</taxon>
        <taxon>Pseudomonadota</taxon>
        <taxon>Gammaproteobacteria</taxon>
        <taxon>Alteromonadales</taxon>
        <taxon>Idiomarinaceae</taxon>
        <taxon>Aliidiomarina</taxon>
    </lineage>
</organism>
<protein>
    <recommendedName>
        <fullName evidence="3">Peptidase S1 domain-containing protein</fullName>
    </recommendedName>
</protein>
<dbReference type="Proteomes" id="UP000287823">
    <property type="component" value="Unassembled WGS sequence"/>
</dbReference>
<dbReference type="RefSeq" id="WP_126799026.1">
    <property type="nucleotide sequence ID" value="NZ_PIPO01000003.1"/>
</dbReference>
<comment type="caution">
    <text evidence="1">The sequence shown here is derived from an EMBL/GenBank/DDBJ whole genome shotgun (WGS) entry which is preliminary data.</text>
</comment>
<proteinExistence type="predicted"/>